<keyword evidence="3" id="KW-1185">Reference proteome</keyword>
<evidence type="ECO:0000313" key="2">
    <source>
        <dbReference type="EMBL" id="KNF02933.1"/>
    </source>
</evidence>
<gene>
    <name evidence="2" type="ORF">PSTG_03882</name>
</gene>
<comment type="caution">
    <text evidence="2">The sequence shown here is derived from an EMBL/GenBank/DDBJ whole genome shotgun (WGS) entry which is preliminary data.</text>
</comment>
<accession>A0A0L0VUH2</accession>
<dbReference type="Proteomes" id="UP000054564">
    <property type="component" value="Unassembled WGS sequence"/>
</dbReference>
<dbReference type="AlphaFoldDB" id="A0A0L0VUH2"/>
<name>A0A0L0VUH2_9BASI</name>
<sequence>MDLVASYPTVPHPNPSNISPAPQSLPDSHPMPSHGPSHSHLTPLTTEAPSLAGVFPPPIDSTTLPLPHHHPPSDLTASFRAKTRTSAEALRLHNRSACDDIYSPLDSSPSSVAYYLVRYRTSALKSISGSRTLELPAPSPSTSTYLQ</sequence>
<proteinExistence type="predicted"/>
<feature type="region of interest" description="Disordered" evidence="1">
    <location>
        <begin position="1"/>
        <end position="76"/>
    </location>
</feature>
<evidence type="ECO:0000313" key="3">
    <source>
        <dbReference type="Proteomes" id="UP000054564"/>
    </source>
</evidence>
<dbReference type="EMBL" id="AJIL01000020">
    <property type="protein sequence ID" value="KNF02933.1"/>
    <property type="molecule type" value="Genomic_DNA"/>
</dbReference>
<organism evidence="2 3">
    <name type="scientific">Puccinia striiformis f. sp. tritici PST-78</name>
    <dbReference type="NCBI Taxonomy" id="1165861"/>
    <lineage>
        <taxon>Eukaryota</taxon>
        <taxon>Fungi</taxon>
        <taxon>Dikarya</taxon>
        <taxon>Basidiomycota</taxon>
        <taxon>Pucciniomycotina</taxon>
        <taxon>Pucciniomycetes</taxon>
        <taxon>Pucciniales</taxon>
        <taxon>Pucciniaceae</taxon>
        <taxon>Puccinia</taxon>
    </lineage>
</organism>
<feature type="compositionally biased region" description="Low complexity" evidence="1">
    <location>
        <begin position="26"/>
        <end position="40"/>
    </location>
</feature>
<reference evidence="3" key="1">
    <citation type="submission" date="2014-03" db="EMBL/GenBank/DDBJ databases">
        <title>The Genome Sequence of Puccinia striiformis f. sp. tritici PST-78.</title>
        <authorList>
            <consortium name="The Broad Institute Genome Sequencing Platform"/>
            <person name="Cuomo C."/>
            <person name="Hulbert S."/>
            <person name="Chen X."/>
            <person name="Walker B."/>
            <person name="Young S.K."/>
            <person name="Zeng Q."/>
            <person name="Gargeya S."/>
            <person name="Fitzgerald M."/>
            <person name="Haas B."/>
            <person name="Abouelleil A."/>
            <person name="Alvarado L."/>
            <person name="Arachchi H.M."/>
            <person name="Berlin A.M."/>
            <person name="Chapman S.B."/>
            <person name="Goldberg J."/>
            <person name="Griggs A."/>
            <person name="Gujja S."/>
            <person name="Hansen M."/>
            <person name="Howarth C."/>
            <person name="Imamovic A."/>
            <person name="Larimer J."/>
            <person name="McCowan C."/>
            <person name="Montmayeur A."/>
            <person name="Murphy C."/>
            <person name="Neiman D."/>
            <person name="Pearson M."/>
            <person name="Priest M."/>
            <person name="Roberts A."/>
            <person name="Saif S."/>
            <person name="Shea T."/>
            <person name="Sisk P."/>
            <person name="Sykes S."/>
            <person name="Wortman J."/>
            <person name="Nusbaum C."/>
            <person name="Birren B."/>
        </authorList>
    </citation>
    <scope>NUCLEOTIDE SEQUENCE [LARGE SCALE GENOMIC DNA]</scope>
    <source>
        <strain evidence="3">race PST-78</strain>
    </source>
</reference>
<protein>
    <submittedName>
        <fullName evidence="2">Uncharacterized protein</fullName>
    </submittedName>
</protein>
<evidence type="ECO:0000256" key="1">
    <source>
        <dbReference type="SAM" id="MobiDB-lite"/>
    </source>
</evidence>